<dbReference type="RefSeq" id="WP_235051528.1">
    <property type="nucleotide sequence ID" value="NZ_JAKFHA010000004.1"/>
</dbReference>
<protein>
    <submittedName>
        <fullName evidence="2">Low temperature requirement protein A</fullName>
    </submittedName>
</protein>
<dbReference type="AlphaFoldDB" id="A0AA41U2R3"/>
<organism evidence="2 3">
    <name type="scientific">Yinghuangia soli</name>
    <dbReference type="NCBI Taxonomy" id="2908204"/>
    <lineage>
        <taxon>Bacteria</taxon>
        <taxon>Bacillati</taxon>
        <taxon>Actinomycetota</taxon>
        <taxon>Actinomycetes</taxon>
        <taxon>Kitasatosporales</taxon>
        <taxon>Streptomycetaceae</taxon>
        <taxon>Yinghuangia</taxon>
    </lineage>
</organism>
<proteinExistence type="predicted"/>
<feature type="transmembrane region" description="Helical" evidence="1">
    <location>
        <begin position="140"/>
        <end position="160"/>
    </location>
</feature>
<feature type="transmembrane region" description="Helical" evidence="1">
    <location>
        <begin position="55"/>
        <end position="76"/>
    </location>
</feature>
<feature type="transmembrane region" description="Helical" evidence="1">
    <location>
        <begin position="88"/>
        <end position="108"/>
    </location>
</feature>
<dbReference type="Pfam" id="PF06772">
    <property type="entry name" value="LtrA"/>
    <property type="match status" value="1"/>
</dbReference>
<feature type="transmembrane region" description="Helical" evidence="1">
    <location>
        <begin position="304"/>
        <end position="325"/>
    </location>
</feature>
<keyword evidence="1" id="KW-0812">Transmembrane</keyword>
<evidence type="ECO:0000313" key="3">
    <source>
        <dbReference type="Proteomes" id="UP001165378"/>
    </source>
</evidence>
<evidence type="ECO:0000313" key="2">
    <source>
        <dbReference type="EMBL" id="MCF2527369.1"/>
    </source>
</evidence>
<dbReference type="InterPro" id="IPR010640">
    <property type="entry name" value="Low_temperature_requirement_A"/>
</dbReference>
<dbReference type="PANTHER" id="PTHR36840:SF1">
    <property type="entry name" value="BLL5714 PROTEIN"/>
    <property type="match status" value="1"/>
</dbReference>
<comment type="caution">
    <text evidence="2">The sequence shown here is derived from an EMBL/GenBank/DDBJ whole genome shotgun (WGS) entry which is preliminary data.</text>
</comment>
<reference evidence="2" key="1">
    <citation type="submission" date="2022-01" db="EMBL/GenBank/DDBJ databases">
        <title>Genome-Based Taxonomic Classification of the Phylum Actinobacteria.</title>
        <authorList>
            <person name="Gao Y."/>
        </authorList>
    </citation>
    <scope>NUCLEOTIDE SEQUENCE</scope>
    <source>
        <strain evidence="2">KLBMP 8922</strain>
    </source>
</reference>
<gene>
    <name evidence="2" type="ORF">LZ495_09115</name>
</gene>
<feature type="transmembrane region" description="Helical" evidence="1">
    <location>
        <begin position="225"/>
        <end position="245"/>
    </location>
</feature>
<feature type="transmembrane region" description="Helical" evidence="1">
    <location>
        <begin position="200"/>
        <end position="219"/>
    </location>
</feature>
<evidence type="ECO:0000256" key="1">
    <source>
        <dbReference type="SAM" id="Phobius"/>
    </source>
</evidence>
<sequence>MIPEAAASGAAGPHAVHHGSELRVSPLELFFDLVFVFTVMQLGDSLAHHLDAGGLARVLVILAVIWWMYDAFIWLSNAMPPSNHRRRGLHLLGMGAFLVIALTIPHAFDGSGVAFGWAYLAIVVLHTGMFAASGVPAGPVLRMGGLNLLGGGLVTLGGYVEGRPQLVLWALAFALQFAIPRLVDLPVFRLQAPHFVERHGLVVIVAFGETVLAIGIGAGDARLTAPLLVSALLSLAVLVGLWWAYFGHGDDEHCADFLASLDDARRNRLAVRLYNLAHYFLLLGVLLTAVGAKSVVAHPADTIGTAPAAALAGGVVVFLLANAAIRGSVGLTPHTPRLIGAAAVAATVPLGTEGSALAQVAGAALVLAAVFAYEETATRGTADAADAAGSAGIADAAARNA</sequence>
<feature type="transmembrane region" description="Helical" evidence="1">
    <location>
        <begin position="273"/>
        <end position="292"/>
    </location>
</feature>
<keyword evidence="3" id="KW-1185">Reference proteome</keyword>
<dbReference type="EMBL" id="JAKFHA010000004">
    <property type="protein sequence ID" value="MCF2527369.1"/>
    <property type="molecule type" value="Genomic_DNA"/>
</dbReference>
<dbReference type="PANTHER" id="PTHR36840">
    <property type="entry name" value="BLL5714 PROTEIN"/>
    <property type="match status" value="1"/>
</dbReference>
<dbReference type="Proteomes" id="UP001165378">
    <property type="component" value="Unassembled WGS sequence"/>
</dbReference>
<feature type="transmembrane region" description="Helical" evidence="1">
    <location>
        <begin position="166"/>
        <end position="188"/>
    </location>
</feature>
<keyword evidence="1" id="KW-0472">Membrane</keyword>
<accession>A0AA41U2R3</accession>
<keyword evidence="1" id="KW-1133">Transmembrane helix</keyword>
<feature type="transmembrane region" description="Helical" evidence="1">
    <location>
        <begin position="114"/>
        <end position="133"/>
    </location>
</feature>
<name>A0AA41U2R3_9ACTN</name>